<accession>A0A8S0RWU4</accession>
<gene>
    <name evidence="1" type="ORF">OLEA9_A073609</name>
</gene>
<sequence length="70" mass="8128">MGNNPSSMRSLVGERPAIFSVKKSKILMTRYNFLVNYARHTVNAKNIKNSSYLTDLWNCSNKYKFEPESH</sequence>
<organism evidence="1 2">
    <name type="scientific">Olea europaea subsp. europaea</name>
    <dbReference type="NCBI Taxonomy" id="158383"/>
    <lineage>
        <taxon>Eukaryota</taxon>
        <taxon>Viridiplantae</taxon>
        <taxon>Streptophyta</taxon>
        <taxon>Embryophyta</taxon>
        <taxon>Tracheophyta</taxon>
        <taxon>Spermatophyta</taxon>
        <taxon>Magnoliopsida</taxon>
        <taxon>eudicotyledons</taxon>
        <taxon>Gunneridae</taxon>
        <taxon>Pentapetalae</taxon>
        <taxon>asterids</taxon>
        <taxon>lamiids</taxon>
        <taxon>Lamiales</taxon>
        <taxon>Oleaceae</taxon>
        <taxon>Oleeae</taxon>
        <taxon>Olea</taxon>
    </lineage>
</organism>
<reference evidence="1 2" key="1">
    <citation type="submission" date="2019-12" db="EMBL/GenBank/DDBJ databases">
        <authorList>
            <person name="Alioto T."/>
            <person name="Alioto T."/>
            <person name="Gomez Garrido J."/>
        </authorList>
    </citation>
    <scope>NUCLEOTIDE SEQUENCE [LARGE SCALE GENOMIC DNA]</scope>
</reference>
<dbReference type="AlphaFoldDB" id="A0A8S0RWU4"/>
<name>A0A8S0RWU4_OLEEU</name>
<dbReference type="Proteomes" id="UP000594638">
    <property type="component" value="Unassembled WGS sequence"/>
</dbReference>
<protein>
    <submittedName>
        <fullName evidence="1">Uncharacterized protein</fullName>
    </submittedName>
</protein>
<keyword evidence="2" id="KW-1185">Reference proteome</keyword>
<evidence type="ECO:0000313" key="2">
    <source>
        <dbReference type="Proteomes" id="UP000594638"/>
    </source>
</evidence>
<dbReference type="Gramene" id="OE9A073609T1">
    <property type="protein sequence ID" value="OE9A073609C1"/>
    <property type="gene ID" value="OE9A073609"/>
</dbReference>
<comment type="caution">
    <text evidence="1">The sequence shown here is derived from an EMBL/GenBank/DDBJ whole genome shotgun (WGS) entry which is preliminary data.</text>
</comment>
<dbReference type="EMBL" id="CACTIH010003736">
    <property type="protein sequence ID" value="CAA2983600.1"/>
    <property type="molecule type" value="Genomic_DNA"/>
</dbReference>
<evidence type="ECO:0000313" key="1">
    <source>
        <dbReference type="EMBL" id="CAA2983600.1"/>
    </source>
</evidence>
<proteinExistence type="predicted"/>